<accession>A0ACB7SQW4</accession>
<evidence type="ECO:0000313" key="1">
    <source>
        <dbReference type="EMBL" id="KAH6936321.1"/>
    </source>
</evidence>
<protein>
    <submittedName>
        <fullName evidence="1">Uncharacterized protein</fullName>
    </submittedName>
</protein>
<dbReference type="Proteomes" id="UP000821845">
    <property type="component" value="Chromosome 3"/>
</dbReference>
<evidence type="ECO:0000313" key="2">
    <source>
        <dbReference type="Proteomes" id="UP000821845"/>
    </source>
</evidence>
<organism evidence="1 2">
    <name type="scientific">Hyalomma asiaticum</name>
    <name type="common">Tick</name>
    <dbReference type="NCBI Taxonomy" id="266040"/>
    <lineage>
        <taxon>Eukaryota</taxon>
        <taxon>Metazoa</taxon>
        <taxon>Ecdysozoa</taxon>
        <taxon>Arthropoda</taxon>
        <taxon>Chelicerata</taxon>
        <taxon>Arachnida</taxon>
        <taxon>Acari</taxon>
        <taxon>Parasitiformes</taxon>
        <taxon>Ixodida</taxon>
        <taxon>Ixodoidea</taxon>
        <taxon>Ixodidae</taxon>
        <taxon>Hyalomminae</taxon>
        <taxon>Hyalomma</taxon>
    </lineage>
</organism>
<sequence length="497" mass="53797">MSVSGLVTTLRRTWQLIYVVAVPFLLLPLPLYMNSKAGLSAYAMLWMAFYWTAEPLPLPVTALMPLVLFPFFGVLTSAQTTKIYFNNIGFVTFGSLVVAAAVEVSNLHRRLAIGSLLAVGTSNRRLLLGFMLVTMFMSMWIPNTASASIMVPIVMAVLDQIAMLTKEAEVTLISPKKSPDQSEAQTPAQSPAESPGRVVDDVVRQVPLAQNECNVVQMRKVILLAVAYASNIGGTGSVIGTAPNMILQALYTKFREAAVLFLTTVLILLWLTMNPRIVPGWASLFPYGKGITSSAPAMLITILMFVFPKDPLGSFQSLGLLSWEEANSKVQWGIVLLICGGMTLAEASKVSGLSTILVNKLRALNVMPSYVVVSILCFTASMLTEFTSNTAISAIMLPIVFEMAVALEVHPLYFAIPVTIACSFSFMLPAATPPNAIVFEMGKFKVSDMASPGFLMNMVCVTVELISIHTLGPLVFGVQEFPPWAALNNTEPQAPSH</sequence>
<name>A0ACB7SQW4_HYAAI</name>
<keyword evidence="2" id="KW-1185">Reference proteome</keyword>
<reference evidence="1" key="1">
    <citation type="submission" date="2020-05" db="EMBL/GenBank/DDBJ databases">
        <title>Large-scale comparative analyses of tick genomes elucidate their genetic diversity and vector capacities.</title>
        <authorList>
            <person name="Jia N."/>
            <person name="Wang J."/>
            <person name="Shi W."/>
            <person name="Du L."/>
            <person name="Sun Y."/>
            <person name="Zhan W."/>
            <person name="Jiang J."/>
            <person name="Wang Q."/>
            <person name="Zhang B."/>
            <person name="Ji P."/>
            <person name="Sakyi L.B."/>
            <person name="Cui X."/>
            <person name="Yuan T."/>
            <person name="Jiang B."/>
            <person name="Yang W."/>
            <person name="Lam T.T.-Y."/>
            <person name="Chang Q."/>
            <person name="Ding S."/>
            <person name="Wang X."/>
            <person name="Zhu J."/>
            <person name="Ruan X."/>
            <person name="Zhao L."/>
            <person name="Wei J."/>
            <person name="Que T."/>
            <person name="Du C."/>
            <person name="Cheng J."/>
            <person name="Dai P."/>
            <person name="Han X."/>
            <person name="Huang E."/>
            <person name="Gao Y."/>
            <person name="Liu J."/>
            <person name="Shao H."/>
            <person name="Ye R."/>
            <person name="Li L."/>
            <person name="Wei W."/>
            <person name="Wang X."/>
            <person name="Wang C."/>
            <person name="Yang T."/>
            <person name="Huo Q."/>
            <person name="Li W."/>
            <person name="Guo W."/>
            <person name="Chen H."/>
            <person name="Zhou L."/>
            <person name="Ni X."/>
            <person name="Tian J."/>
            <person name="Zhou Y."/>
            <person name="Sheng Y."/>
            <person name="Liu T."/>
            <person name="Pan Y."/>
            <person name="Xia L."/>
            <person name="Li J."/>
            <person name="Zhao F."/>
            <person name="Cao W."/>
        </authorList>
    </citation>
    <scope>NUCLEOTIDE SEQUENCE</scope>
    <source>
        <strain evidence="1">Hyas-2018</strain>
    </source>
</reference>
<gene>
    <name evidence="1" type="ORF">HPB50_016101</name>
</gene>
<dbReference type="EMBL" id="CM023483">
    <property type="protein sequence ID" value="KAH6936321.1"/>
    <property type="molecule type" value="Genomic_DNA"/>
</dbReference>
<proteinExistence type="predicted"/>
<comment type="caution">
    <text evidence="1">The sequence shown here is derived from an EMBL/GenBank/DDBJ whole genome shotgun (WGS) entry which is preliminary data.</text>
</comment>